<accession>A0A1I7UDZ6</accession>
<dbReference type="Proteomes" id="UP000095282">
    <property type="component" value="Unplaced"/>
</dbReference>
<evidence type="ECO:0000313" key="2">
    <source>
        <dbReference type="Proteomes" id="UP000095282"/>
    </source>
</evidence>
<evidence type="ECO:0000259" key="1">
    <source>
        <dbReference type="Pfam" id="PF01827"/>
    </source>
</evidence>
<dbReference type="AlphaFoldDB" id="A0A1I7UDZ6"/>
<proteinExistence type="predicted"/>
<feature type="domain" description="DUF38" evidence="1">
    <location>
        <begin position="391"/>
        <end position="513"/>
    </location>
</feature>
<organism evidence="2 3">
    <name type="scientific">Caenorhabditis tropicalis</name>
    <dbReference type="NCBI Taxonomy" id="1561998"/>
    <lineage>
        <taxon>Eukaryota</taxon>
        <taxon>Metazoa</taxon>
        <taxon>Ecdysozoa</taxon>
        <taxon>Nematoda</taxon>
        <taxon>Chromadorea</taxon>
        <taxon>Rhabditida</taxon>
        <taxon>Rhabditina</taxon>
        <taxon>Rhabditomorpha</taxon>
        <taxon>Rhabditoidea</taxon>
        <taxon>Rhabditidae</taxon>
        <taxon>Peloderinae</taxon>
        <taxon>Caenorhabditis</taxon>
    </lineage>
</organism>
<protein>
    <submittedName>
        <fullName evidence="3">FTH domain-containing protein</fullName>
    </submittedName>
</protein>
<reference evidence="3" key="1">
    <citation type="submission" date="2016-11" db="UniProtKB">
        <authorList>
            <consortium name="WormBaseParasite"/>
        </authorList>
    </citation>
    <scope>IDENTIFICATION</scope>
</reference>
<dbReference type="InterPro" id="IPR002900">
    <property type="entry name" value="DUF38/FTH_CAE_spp"/>
</dbReference>
<sequence length="580" mass="68532">MPIAYEWISEYGKEEKDQLLHVFVYANAIFFQLVKHFEIKYRKIEENGKGSTRVECDKLNKDTTIEGDYIQVFCDDFKEFLINRKCALTSFKLLGHQSITGTTQIHECLEFALKSRSDKLEVIGIRFEIFNTKQQIDILQIINPNDVMHFYYNSDDIGEVSTFLRNWNQGCRLEVTFQRLYFSTADFMCVKEMLNYPSTFVRINVTCIINNEWSKERLMIFFKPFRLYSAVFRWREISFNLENQSEEMNLAEQIDCLSLQYTRLLEVFGNRLLMKVILEGAEWFYIQNLRKVSRDIRACIDTLKPDPHIIHYSITQNGLDEFDIIIQPRNGEKKCIRYRNREFLQYKEDWNVDSFVYCGNQLFERVVNDFKVNIEHQKSRINELILDGDAKLTELIGNVLKSRGTPLNVKKLELKGTNEKDILKILPYLNSVEHILINSDATVRLYLNDVPKLEQWKNAHALEVKNCTILNLIPELNLHNFKFIDIRVNSINTDDVIYLKEIATQSVVSFSIHYNNSEIDASLYTTLPPYEEPDFKCIWYFPMSISVKFLKIELDEPEETLRFFHIDRKDVPEDFLNALN</sequence>
<dbReference type="Pfam" id="PF01827">
    <property type="entry name" value="FTH"/>
    <property type="match status" value="1"/>
</dbReference>
<dbReference type="PANTHER" id="PTHR23015:SF25">
    <property type="entry name" value="DUF38 DOMAIN-CONTAINING PROTEIN-RELATED"/>
    <property type="match status" value="1"/>
</dbReference>
<dbReference type="WBParaSite" id="Csp11.Scaffold629.g8366.t1">
    <property type="protein sequence ID" value="Csp11.Scaffold629.g8366.t1"/>
    <property type="gene ID" value="Csp11.Scaffold629.g8366"/>
</dbReference>
<dbReference type="InterPro" id="IPR040161">
    <property type="entry name" value="FB224"/>
</dbReference>
<keyword evidence="2" id="KW-1185">Reference proteome</keyword>
<evidence type="ECO:0000313" key="3">
    <source>
        <dbReference type="WBParaSite" id="Csp11.Scaffold629.g8366.t1"/>
    </source>
</evidence>
<dbReference type="GO" id="GO:0045087">
    <property type="term" value="P:innate immune response"/>
    <property type="evidence" value="ECO:0007669"/>
    <property type="project" value="TreeGrafter"/>
</dbReference>
<name>A0A1I7UDZ6_9PELO</name>
<dbReference type="PANTHER" id="PTHR23015">
    <property type="entry name" value="UNCHARACTERIZED C.ELEGANS PROTEIN"/>
    <property type="match status" value="1"/>
</dbReference>